<feature type="transmembrane region" description="Helical" evidence="2">
    <location>
        <begin position="69"/>
        <end position="90"/>
    </location>
</feature>
<name>A0A842JKB4_9ACTN</name>
<keyword evidence="4" id="KW-1185">Reference proteome</keyword>
<feature type="transmembrane region" description="Helical" evidence="2">
    <location>
        <begin position="96"/>
        <end position="117"/>
    </location>
</feature>
<keyword evidence="2" id="KW-0472">Membrane</keyword>
<evidence type="ECO:0000313" key="4">
    <source>
        <dbReference type="Proteomes" id="UP000587396"/>
    </source>
</evidence>
<keyword evidence="2" id="KW-0812">Transmembrane</keyword>
<feature type="region of interest" description="Disordered" evidence="1">
    <location>
        <begin position="1"/>
        <end position="31"/>
    </location>
</feature>
<feature type="transmembrane region" description="Helical" evidence="2">
    <location>
        <begin position="44"/>
        <end position="62"/>
    </location>
</feature>
<reference evidence="3 4" key="1">
    <citation type="submission" date="2020-08" db="EMBL/GenBank/DDBJ databases">
        <authorList>
            <person name="Liu C."/>
            <person name="Sun Q."/>
        </authorList>
    </citation>
    <scope>NUCLEOTIDE SEQUENCE [LARGE SCALE GENOMIC DNA]</scope>
    <source>
        <strain evidence="3 4">N22</strain>
    </source>
</reference>
<evidence type="ECO:0000313" key="3">
    <source>
        <dbReference type="EMBL" id="MBC2890165.1"/>
    </source>
</evidence>
<protein>
    <submittedName>
        <fullName evidence="3">Uncharacterized protein</fullName>
    </submittedName>
</protein>
<gene>
    <name evidence="3" type="ORF">H7313_12555</name>
</gene>
<proteinExistence type="predicted"/>
<dbReference type="RefSeq" id="WP_185905901.1">
    <property type="nucleotide sequence ID" value="NZ_JACMSE010000010.1"/>
</dbReference>
<dbReference type="EMBL" id="JACMSE010000010">
    <property type="protein sequence ID" value="MBC2890165.1"/>
    <property type="molecule type" value="Genomic_DNA"/>
</dbReference>
<sequence>MDNEEAAVTRQVHRTNRDDGTTGDNEETPSSNAAQTIVINLPRGLGPIFGLGSVISALLLFATWMIVGIGYLCVPGCAAGTVLGIALGFMNLTNGLASAALCGGCGIACLGMLFPVLQGAQAIRRTLAKKTRAMLAGASAD</sequence>
<evidence type="ECO:0000256" key="2">
    <source>
        <dbReference type="SAM" id="Phobius"/>
    </source>
</evidence>
<comment type="caution">
    <text evidence="3">The sequence shown here is derived from an EMBL/GenBank/DDBJ whole genome shotgun (WGS) entry which is preliminary data.</text>
</comment>
<dbReference type="AlphaFoldDB" id="A0A842JKB4"/>
<accession>A0A842JKB4</accession>
<evidence type="ECO:0000256" key="1">
    <source>
        <dbReference type="SAM" id="MobiDB-lite"/>
    </source>
</evidence>
<dbReference type="Proteomes" id="UP000587396">
    <property type="component" value="Unassembled WGS sequence"/>
</dbReference>
<organism evidence="3 4">
    <name type="scientific">Gordonibacter massiliensis</name>
    <name type="common">ex Traore et al. 2017</name>
    <dbReference type="NCBI Taxonomy" id="1841863"/>
    <lineage>
        <taxon>Bacteria</taxon>
        <taxon>Bacillati</taxon>
        <taxon>Actinomycetota</taxon>
        <taxon>Coriobacteriia</taxon>
        <taxon>Eggerthellales</taxon>
        <taxon>Eggerthellaceae</taxon>
        <taxon>Gordonibacter</taxon>
    </lineage>
</organism>
<keyword evidence="2" id="KW-1133">Transmembrane helix</keyword>